<name>A0A1B8ZA83_9FLAO</name>
<feature type="chain" id="PRO_5008620294" evidence="1">
    <location>
        <begin position="19"/>
        <end position="207"/>
    </location>
</feature>
<feature type="signal peptide" evidence="1">
    <location>
        <begin position="1"/>
        <end position="18"/>
    </location>
</feature>
<organism evidence="2 3">
    <name type="scientific">Chryseobacterium artocarpi</name>
    <dbReference type="NCBI Taxonomy" id="1414727"/>
    <lineage>
        <taxon>Bacteria</taxon>
        <taxon>Pseudomonadati</taxon>
        <taxon>Bacteroidota</taxon>
        <taxon>Flavobacteriia</taxon>
        <taxon>Flavobacteriales</taxon>
        <taxon>Weeksellaceae</taxon>
        <taxon>Chryseobacterium group</taxon>
        <taxon>Chryseobacterium</taxon>
    </lineage>
</organism>
<keyword evidence="1" id="KW-0732">Signal</keyword>
<reference evidence="2 3" key="1">
    <citation type="submission" date="2016-07" db="EMBL/GenBank/DDBJ databases">
        <authorList>
            <person name="Jeong J.-J."/>
            <person name="Kim D.W."/>
            <person name="Sang M.K."/>
            <person name="Choi I.-G."/>
            <person name="Kim K.D."/>
        </authorList>
    </citation>
    <scope>NUCLEOTIDE SEQUENCE [LARGE SCALE GENOMIC DNA]</scope>
    <source>
        <strain evidence="2 3">UTM-3</strain>
    </source>
</reference>
<keyword evidence="3" id="KW-1185">Reference proteome</keyword>
<sequence>MKKLISIFLFIFSGFLLAQSADQKKILEDSKTFMSLFEKKDYEGMMDLTHPAIFEKIDRKIMTDTFNKLFEGNDEFKMELMSTNNDVFNVSDIYTAQDNTKYAFSTYPMKMKMIFLKEKFDEEKKKMMVGLMEAQGMNAKFINDTTLEMSKLSMILALNDKTTGNTWKYLNYDEANPLYISIVPVEVMKKAKEYYANLLIKQKENAN</sequence>
<dbReference type="RefSeq" id="WP_065396403.1">
    <property type="nucleotide sequence ID" value="NZ_MAYH01000049.1"/>
</dbReference>
<comment type="caution">
    <text evidence="2">The sequence shown here is derived from an EMBL/GenBank/DDBJ whole genome shotgun (WGS) entry which is preliminary data.</text>
</comment>
<evidence type="ECO:0000256" key="1">
    <source>
        <dbReference type="SAM" id="SignalP"/>
    </source>
</evidence>
<dbReference type="Proteomes" id="UP000092651">
    <property type="component" value="Unassembled WGS sequence"/>
</dbReference>
<evidence type="ECO:0000313" key="3">
    <source>
        <dbReference type="Proteomes" id="UP000092651"/>
    </source>
</evidence>
<evidence type="ECO:0000313" key="2">
    <source>
        <dbReference type="EMBL" id="OCA68533.1"/>
    </source>
</evidence>
<accession>A0A1B8ZA83</accession>
<proteinExistence type="predicted"/>
<dbReference type="AlphaFoldDB" id="A0A1B8ZA83"/>
<dbReference type="OrthoDB" id="982449at2"/>
<protein>
    <submittedName>
        <fullName evidence="2">Uncharacterized protein</fullName>
    </submittedName>
</protein>
<gene>
    <name evidence="2" type="ORF">BBI01_19035</name>
</gene>
<dbReference type="EMBL" id="MAYH01000049">
    <property type="protein sequence ID" value="OCA68533.1"/>
    <property type="molecule type" value="Genomic_DNA"/>
</dbReference>